<dbReference type="InterPro" id="IPR016181">
    <property type="entry name" value="Acyl_CoA_acyltransferase"/>
</dbReference>
<dbReference type="RefSeq" id="WP_120973625.1">
    <property type="nucleotide sequence ID" value="NZ_RBZM01000001.1"/>
</dbReference>
<dbReference type="InterPro" id="IPR000182">
    <property type="entry name" value="GNAT_dom"/>
</dbReference>
<evidence type="ECO:0000259" key="3">
    <source>
        <dbReference type="PROSITE" id="PS51186"/>
    </source>
</evidence>
<dbReference type="Gene3D" id="3.40.630.30">
    <property type="match status" value="1"/>
</dbReference>
<reference evidence="4 5" key="1">
    <citation type="submission" date="2018-10" db="EMBL/GenBank/DDBJ databases">
        <title>Cohnella sp. M2MS4P-1, whole genome shotgun sequence.</title>
        <authorList>
            <person name="Tuo L."/>
        </authorList>
    </citation>
    <scope>NUCLEOTIDE SEQUENCE [LARGE SCALE GENOMIC DNA]</scope>
    <source>
        <strain evidence="4 5">M2MS4P-1</strain>
    </source>
</reference>
<dbReference type="PROSITE" id="PS51186">
    <property type="entry name" value="GNAT"/>
    <property type="match status" value="1"/>
</dbReference>
<comment type="caution">
    <text evidence="4">The sequence shown here is derived from an EMBL/GenBank/DDBJ whole genome shotgun (WGS) entry which is preliminary data.</text>
</comment>
<protein>
    <submittedName>
        <fullName evidence="4">GNAT family N-acetyltransferase</fullName>
    </submittedName>
</protein>
<dbReference type="CDD" id="cd04301">
    <property type="entry name" value="NAT_SF"/>
    <property type="match status" value="1"/>
</dbReference>
<organism evidence="4 5">
    <name type="scientific">Cohnella endophytica</name>
    <dbReference type="NCBI Taxonomy" id="2419778"/>
    <lineage>
        <taxon>Bacteria</taxon>
        <taxon>Bacillati</taxon>
        <taxon>Bacillota</taxon>
        <taxon>Bacilli</taxon>
        <taxon>Bacillales</taxon>
        <taxon>Paenibacillaceae</taxon>
        <taxon>Cohnella</taxon>
    </lineage>
</organism>
<accession>A0A494Y5J7</accession>
<dbReference type="SUPFAM" id="SSF55729">
    <property type="entry name" value="Acyl-CoA N-acyltransferases (Nat)"/>
    <property type="match status" value="1"/>
</dbReference>
<dbReference type="InterPro" id="IPR050680">
    <property type="entry name" value="YpeA/RimI_acetyltransf"/>
</dbReference>
<keyword evidence="1 4" id="KW-0808">Transferase</keyword>
<dbReference type="OrthoDB" id="9799092at2"/>
<dbReference type="Proteomes" id="UP000282076">
    <property type="component" value="Unassembled WGS sequence"/>
</dbReference>
<dbReference type="PANTHER" id="PTHR43420">
    <property type="entry name" value="ACETYLTRANSFERASE"/>
    <property type="match status" value="1"/>
</dbReference>
<sequence length="167" mass="19058">MITRILQESDAQLYQEVRLSGLKTNPEAFGSTYDRESNFSLDAVKERIRPNKDKFVLGAFLENGTLSGIVTFVRETGIKTSHKGNVYGMYVTQEMRGKGLGRVLMLELIREARECDGLEQLNLIVVSNNESAKKLYRSVGFDVYGVERRALKYNGQYYDEDLMVLRL</sequence>
<proteinExistence type="predicted"/>
<evidence type="ECO:0000313" key="4">
    <source>
        <dbReference type="EMBL" id="RKP57967.1"/>
    </source>
</evidence>
<dbReference type="GO" id="GO:0016747">
    <property type="term" value="F:acyltransferase activity, transferring groups other than amino-acyl groups"/>
    <property type="evidence" value="ECO:0007669"/>
    <property type="project" value="InterPro"/>
</dbReference>
<evidence type="ECO:0000256" key="1">
    <source>
        <dbReference type="ARBA" id="ARBA00022679"/>
    </source>
</evidence>
<evidence type="ECO:0000313" key="5">
    <source>
        <dbReference type="Proteomes" id="UP000282076"/>
    </source>
</evidence>
<evidence type="ECO:0000256" key="2">
    <source>
        <dbReference type="ARBA" id="ARBA00023315"/>
    </source>
</evidence>
<feature type="domain" description="N-acetyltransferase" evidence="3">
    <location>
        <begin position="1"/>
        <end position="167"/>
    </location>
</feature>
<dbReference type="EMBL" id="RBZM01000001">
    <property type="protein sequence ID" value="RKP57967.1"/>
    <property type="molecule type" value="Genomic_DNA"/>
</dbReference>
<dbReference type="Pfam" id="PF00583">
    <property type="entry name" value="Acetyltransf_1"/>
    <property type="match status" value="1"/>
</dbReference>
<keyword evidence="5" id="KW-1185">Reference proteome</keyword>
<gene>
    <name evidence="4" type="ORF">D7Z26_00165</name>
</gene>
<keyword evidence="2" id="KW-0012">Acyltransferase</keyword>
<name>A0A494Y5J7_9BACL</name>
<dbReference type="AlphaFoldDB" id="A0A494Y5J7"/>